<feature type="transmembrane region" description="Helical" evidence="1">
    <location>
        <begin position="576"/>
        <end position="595"/>
    </location>
</feature>
<dbReference type="PANTHER" id="PTHR37464:SF1">
    <property type="entry name" value="BLL2463 PROTEIN"/>
    <property type="match status" value="1"/>
</dbReference>
<evidence type="ECO:0000313" key="7">
    <source>
        <dbReference type="Proteomes" id="UP000016986"/>
    </source>
</evidence>
<dbReference type="EMBL" id="BATA01000020">
    <property type="protein sequence ID" value="GAD52339.1"/>
    <property type="molecule type" value="Genomic_DNA"/>
</dbReference>
<keyword evidence="1" id="KW-1133">Transmembrane helix</keyword>
<dbReference type="SUPFAM" id="SSF53300">
    <property type="entry name" value="vWA-like"/>
    <property type="match status" value="1"/>
</dbReference>
<dbReference type="Pfam" id="PF24156">
    <property type="entry name" value="DUF7407"/>
    <property type="match status" value="1"/>
</dbReference>
<dbReference type="InterPro" id="IPR029062">
    <property type="entry name" value="Class_I_gatase-like"/>
</dbReference>
<dbReference type="NCBIfam" id="TIGR02226">
    <property type="entry name" value="two_anch"/>
    <property type="match status" value="1"/>
</dbReference>
<dbReference type="InterPro" id="IPR055829">
    <property type="entry name" value="DUF7406"/>
</dbReference>
<sequence length="601" mass="63031">MALADVFLSPTGLLALGALVPVVLLYLVRPDPAERDLPTLRFLAAGERGAESRSRFERLRRTLLLLLQLLALAAIVVALAAPYVSVPASSTVQQTVLVVDGSASMATESGGSTRFARAIDAARDDVTGTTSVVVAGGDGRVALRRAGPTTARETLNGLHDTDAPGDLRSAIAQATAIADDDARVVVYSDFADDSAWSEEVETARARGLHVELRQFAGGGDANVGIVGRSFSGRNVTVSVESDADDTVQRTVSLGEQRRSLTLAPGDVETSTFTVPGGGGTVSLSPGDDFPTDDAVPVAAPDDPTIDVLVLTNDENTHLTTALAVNEQVSLTVKRPPTTVEDAYDVVIYSGLQRSRLLDGNVQAGREAIERGGGVVIAAQDDLPTEKYGDLSLLAPNGTGTNPTVAPVADDDLTRGISFPPPETYLTGDLREGRALVATSDGTPLIALASRGSGRILYDGYIEDASSFKYDYQYPVFWKRAIATLAGRESLSSANRATGTRLAFDAPTVVGTPDGRVNATTVRLDRAGYYAVGDRRYSAALLSASESAVAATPLAERSGDDAAPPAVVERQPVPRRLTGYVALAALLVCLLELVYLRRVGDL</sequence>
<name>U3A3Z3_9EURY</name>
<dbReference type="SUPFAM" id="SSF52317">
    <property type="entry name" value="Class I glutamine amidotransferase-like"/>
    <property type="match status" value="1"/>
</dbReference>
<dbReference type="InterPro" id="IPR036465">
    <property type="entry name" value="vWFA_dom_sf"/>
</dbReference>
<feature type="domain" description="Aerotolerance regulator N-terminal" evidence="2">
    <location>
        <begin position="6"/>
        <end position="82"/>
    </location>
</feature>
<comment type="caution">
    <text evidence="6">The sequence shown here is derived from an EMBL/GenBank/DDBJ whole genome shotgun (WGS) entry which is preliminary data.</text>
</comment>
<evidence type="ECO:0000259" key="2">
    <source>
        <dbReference type="Pfam" id="PF07584"/>
    </source>
</evidence>
<reference evidence="6 7" key="1">
    <citation type="submission" date="2013-09" db="EMBL/GenBank/DDBJ databases">
        <title>Whole genome sequencing of Halarchaeum acidiphilum strain MH1-52-1.</title>
        <authorList>
            <person name="Shimane Y."/>
            <person name="Minegishi H."/>
            <person name="Nishi S."/>
            <person name="Echigo A."/>
            <person name="Shuto A."/>
            <person name="Konishi M."/>
            <person name="Ito T."/>
            <person name="Ohkuma M."/>
            <person name="Ohta Y."/>
            <person name="Nagano Y."/>
            <person name="Tsubouchi T."/>
            <person name="Mori K."/>
            <person name="Usui K."/>
            <person name="Kamekura M."/>
            <person name="Usami R."/>
            <person name="Takaki Y."/>
            <person name="Hatada Y."/>
        </authorList>
    </citation>
    <scope>NUCLEOTIDE SEQUENCE [LARGE SCALE GENOMIC DNA]</scope>
    <source>
        <strain evidence="6 7">JCM 16109</strain>
    </source>
</reference>
<protein>
    <submittedName>
        <fullName evidence="6">Uncharacterized protein</fullName>
    </submittedName>
</protein>
<keyword evidence="7" id="KW-1185">Reference proteome</keyword>
<evidence type="ECO:0000313" key="6">
    <source>
        <dbReference type="EMBL" id="GAD52339.1"/>
    </source>
</evidence>
<feature type="domain" description="DUF7408" evidence="5">
    <location>
        <begin position="306"/>
        <end position="480"/>
    </location>
</feature>
<feature type="transmembrane region" description="Helical" evidence="1">
    <location>
        <begin position="63"/>
        <end position="84"/>
    </location>
</feature>
<feature type="transmembrane region" description="Helical" evidence="1">
    <location>
        <begin position="6"/>
        <end position="28"/>
    </location>
</feature>
<gene>
    <name evidence="6" type="ORF">MBEHAL_1099</name>
</gene>
<dbReference type="Pfam" id="PF24157">
    <property type="entry name" value="DUF7408"/>
    <property type="match status" value="1"/>
</dbReference>
<evidence type="ECO:0000256" key="1">
    <source>
        <dbReference type="SAM" id="Phobius"/>
    </source>
</evidence>
<organism evidence="6 7">
    <name type="scientific">Halarchaeum acidiphilum MH1-52-1</name>
    <dbReference type="NCBI Taxonomy" id="1261545"/>
    <lineage>
        <taxon>Archaea</taxon>
        <taxon>Methanobacteriati</taxon>
        <taxon>Methanobacteriota</taxon>
        <taxon>Stenosarchaea group</taxon>
        <taxon>Halobacteria</taxon>
        <taxon>Halobacteriales</taxon>
        <taxon>Halobacteriaceae</taxon>
    </lineage>
</organism>
<dbReference type="Pfam" id="PF07584">
    <property type="entry name" value="BatA"/>
    <property type="match status" value="1"/>
</dbReference>
<dbReference type="Pfam" id="PF24155">
    <property type="entry name" value="DUF7406"/>
    <property type="match status" value="1"/>
</dbReference>
<dbReference type="Proteomes" id="UP000016986">
    <property type="component" value="Unassembled WGS sequence"/>
</dbReference>
<dbReference type="OrthoDB" id="341248at2157"/>
<evidence type="ECO:0000259" key="3">
    <source>
        <dbReference type="Pfam" id="PF24155"/>
    </source>
</evidence>
<accession>U3A3Z3</accession>
<dbReference type="InterPro" id="IPR055830">
    <property type="entry name" value="DUF7407"/>
</dbReference>
<dbReference type="PANTHER" id="PTHR37464">
    <property type="entry name" value="BLL2463 PROTEIN"/>
    <property type="match status" value="1"/>
</dbReference>
<proteinExistence type="predicted"/>
<dbReference type="AlphaFoldDB" id="U3A3Z3"/>
<keyword evidence="1" id="KW-0812">Transmembrane</keyword>
<dbReference type="InterPro" id="IPR024163">
    <property type="entry name" value="Aerotolerance_reg_N"/>
</dbReference>
<dbReference type="eggNOG" id="arCOG02905">
    <property type="taxonomic scope" value="Archaea"/>
</dbReference>
<evidence type="ECO:0000259" key="4">
    <source>
        <dbReference type="Pfam" id="PF24156"/>
    </source>
</evidence>
<keyword evidence="1" id="KW-0472">Membrane</keyword>
<dbReference type="InterPro" id="IPR055831">
    <property type="entry name" value="DUF7408"/>
</dbReference>
<evidence type="ECO:0000259" key="5">
    <source>
        <dbReference type="Pfam" id="PF24157"/>
    </source>
</evidence>
<dbReference type="RefSeq" id="WP_021780025.1">
    <property type="nucleotide sequence ID" value="NZ_BATA01000020.1"/>
</dbReference>
<dbReference type="Gene3D" id="3.40.50.880">
    <property type="match status" value="1"/>
</dbReference>
<dbReference type="InterPro" id="IPR011933">
    <property type="entry name" value="Double_TM_dom"/>
</dbReference>
<feature type="domain" description="DUF7406" evidence="3">
    <location>
        <begin position="487"/>
        <end position="538"/>
    </location>
</feature>
<feature type="domain" description="DUF7407" evidence="4">
    <location>
        <begin position="223"/>
        <end position="294"/>
    </location>
</feature>